<accession>A0A133PYP5</accession>
<evidence type="ECO:0000259" key="1">
    <source>
        <dbReference type="Pfam" id="PF19569"/>
    </source>
</evidence>
<proteinExistence type="predicted"/>
<dbReference type="PATRIC" id="fig|28128.5.peg.2125"/>
<dbReference type="InterPro" id="IPR045736">
    <property type="entry name" value="START_2"/>
</dbReference>
<dbReference type="AlphaFoldDB" id="A0A133PYP5"/>
<dbReference type="Proteomes" id="UP000070533">
    <property type="component" value="Unassembled WGS sequence"/>
</dbReference>
<comment type="caution">
    <text evidence="2">The sequence shown here is derived from an EMBL/GenBank/DDBJ whole genome shotgun (WGS) entry which is preliminary data.</text>
</comment>
<gene>
    <name evidence="2" type="ORF">HMPREF3226_02064</name>
</gene>
<reference evidence="3" key="1">
    <citation type="submission" date="2016-01" db="EMBL/GenBank/DDBJ databases">
        <authorList>
            <person name="Mitreva M."/>
            <person name="Pepin K.H."/>
            <person name="Mihindukulasuriya K.A."/>
            <person name="Fulton R."/>
            <person name="Fronick C."/>
            <person name="O'Laughlin M."/>
            <person name="Miner T."/>
            <person name="Herter B."/>
            <person name="Rosa B.A."/>
            <person name="Cordes M."/>
            <person name="Tomlinson C."/>
            <person name="Wollam A."/>
            <person name="Palsikar V.B."/>
            <person name="Mardis E.R."/>
            <person name="Wilson R.K."/>
        </authorList>
    </citation>
    <scope>NUCLEOTIDE SEQUENCE [LARGE SCALE GENOMIC DNA]</scope>
    <source>
        <strain evidence="3">MJR7716</strain>
    </source>
</reference>
<protein>
    <recommendedName>
        <fullName evidence="1">START-like domain-containing protein</fullName>
    </recommendedName>
</protein>
<evidence type="ECO:0000313" key="2">
    <source>
        <dbReference type="EMBL" id="KXA35376.1"/>
    </source>
</evidence>
<dbReference type="Gene3D" id="3.30.530.20">
    <property type="match status" value="1"/>
</dbReference>
<sequence>MENFLNLQITNLDKVCMKEKIELEYELRSKSAKLIWALISTDNGLKKWLADDVQTNGERTTFTWGNPEQLSQTHTAKVLETVNRDRIRWYWEYEEDKKTYWEIRMSKGEVTENYHLHITDFASLEDLDELREIWNGNIDRLRLSTGM</sequence>
<dbReference type="eggNOG" id="COG3832">
    <property type="taxonomic scope" value="Bacteria"/>
</dbReference>
<organism evidence="2 3">
    <name type="scientific">Prevotella corporis</name>
    <dbReference type="NCBI Taxonomy" id="28128"/>
    <lineage>
        <taxon>Bacteria</taxon>
        <taxon>Pseudomonadati</taxon>
        <taxon>Bacteroidota</taxon>
        <taxon>Bacteroidia</taxon>
        <taxon>Bacteroidales</taxon>
        <taxon>Prevotellaceae</taxon>
        <taxon>Prevotella</taxon>
    </lineage>
</organism>
<evidence type="ECO:0000313" key="3">
    <source>
        <dbReference type="Proteomes" id="UP000070533"/>
    </source>
</evidence>
<dbReference type="SUPFAM" id="SSF55961">
    <property type="entry name" value="Bet v1-like"/>
    <property type="match status" value="1"/>
</dbReference>
<dbReference type="Pfam" id="PF19569">
    <property type="entry name" value="START_2"/>
    <property type="match status" value="1"/>
</dbReference>
<name>A0A133PYP5_9BACT</name>
<keyword evidence="3" id="KW-1185">Reference proteome</keyword>
<feature type="domain" description="START-like" evidence="1">
    <location>
        <begin position="16"/>
        <end position="142"/>
    </location>
</feature>
<dbReference type="EMBL" id="LRQG01000185">
    <property type="protein sequence ID" value="KXA35376.1"/>
    <property type="molecule type" value="Genomic_DNA"/>
</dbReference>
<dbReference type="STRING" id="28128.HMPREF3226_02064"/>
<dbReference type="InterPro" id="IPR023393">
    <property type="entry name" value="START-like_dom_sf"/>
</dbReference>